<feature type="transmembrane region" description="Helical" evidence="5">
    <location>
        <begin position="92"/>
        <end position="112"/>
    </location>
</feature>
<dbReference type="RefSeq" id="WP_290284688.1">
    <property type="nucleotide sequence ID" value="NZ_JAUFQN010000019.1"/>
</dbReference>
<comment type="subcellular location">
    <subcellularLocation>
        <location evidence="1">Membrane</location>
        <topology evidence="1">Multi-pass membrane protein</topology>
    </subcellularLocation>
</comment>
<dbReference type="InterPro" id="IPR036249">
    <property type="entry name" value="Thioredoxin-like_sf"/>
</dbReference>
<keyword evidence="3 5" id="KW-1133">Transmembrane helix</keyword>
<evidence type="ECO:0000256" key="1">
    <source>
        <dbReference type="ARBA" id="ARBA00004141"/>
    </source>
</evidence>
<dbReference type="Proteomes" id="UP001589576">
    <property type="component" value="Unassembled WGS sequence"/>
</dbReference>
<dbReference type="EMBL" id="JBHMFB010000017">
    <property type="protein sequence ID" value="MFB9089957.1"/>
    <property type="molecule type" value="Genomic_DNA"/>
</dbReference>
<name>A0ABV5GGQ8_9FLAO</name>
<sequence>MTKETQKSYIAWTLRIIVAVLFILSALAKLSKGNLLDSPYFAISTFEVKQLYTLGFSEGFAPYFSRTLIGIELALGLLLLQNNWLRKFIVPVTTLLLLVFIGHLSYVTFLSGGNTGNCGCFGELLPMTPIEAIIKNIVAVGLLAYLFVLLPKEAKDGNFWILTTVLFATILAIYMLAPIQPPASNFQISTPQETTNDSLQEKSVDTIAAIFSKDTIKKVETIKTDVKKEINEPEKHKSGYASYFSKIDIGRKTLCFFVPGCDHCRVAAKELTALKQKDKNFPEISIIFMNEEADLIPDFFKEAGAEYPYKIIEVIPFWKVLGSGKDTPGVKYLWNGNEYKYYWGITDNKFDPEDYRKLINKPFTELEK</sequence>
<protein>
    <submittedName>
        <fullName evidence="7">MauE/DoxX family redox-associated membrane protein</fullName>
    </submittedName>
</protein>
<evidence type="ECO:0000256" key="4">
    <source>
        <dbReference type="ARBA" id="ARBA00023136"/>
    </source>
</evidence>
<evidence type="ECO:0000313" key="7">
    <source>
        <dbReference type="EMBL" id="MFB9089957.1"/>
    </source>
</evidence>
<feature type="transmembrane region" description="Helical" evidence="5">
    <location>
        <begin position="157"/>
        <end position="177"/>
    </location>
</feature>
<proteinExistence type="predicted"/>
<evidence type="ECO:0000259" key="6">
    <source>
        <dbReference type="Pfam" id="PF07291"/>
    </source>
</evidence>
<accession>A0ABV5GGQ8</accession>
<evidence type="ECO:0000256" key="5">
    <source>
        <dbReference type="SAM" id="Phobius"/>
    </source>
</evidence>
<feature type="domain" description="Methylamine utilisation protein MauE" evidence="6">
    <location>
        <begin position="8"/>
        <end position="147"/>
    </location>
</feature>
<feature type="transmembrane region" description="Helical" evidence="5">
    <location>
        <begin position="12"/>
        <end position="30"/>
    </location>
</feature>
<keyword evidence="2 5" id="KW-0812">Transmembrane</keyword>
<dbReference type="SUPFAM" id="SSF52833">
    <property type="entry name" value="Thioredoxin-like"/>
    <property type="match status" value="1"/>
</dbReference>
<comment type="caution">
    <text evidence="7">The sequence shown here is derived from an EMBL/GenBank/DDBJ whole genome shotgun (WGS) entry which is preliminary data.</text>
</comment>
<evidence type="ECO:0000256" key="2">
    <source>
        <dbReference type="ARBA" id="ARBA00022692"/>
    </source>
</evidence>
<evidence type="ECO:0000313" key="8">
    <source>
        <dbReference type="Proteomes" id="UP001589576"/>
    </source>
</evidence>
<dbReference type="Pfam" id="PF07291">
    <property type="entry name" value="MauE"/>
    <property type="match status" value="1"/>
</dbReference>
<feature type="transmembrane region" description="Helical" evidence="5">
    <location>
        <begin position="60"/>
        <end position="80"/>
    </location>
</feature>
<keyword evidence="8" id="KW-1185">Reference proteome</keyword>
<reference evidence="7 8" key="1">
    <citation type="submission" date="2024-09" db="EMBL/GenBank/DDBJ databases">
        <authorList>
            <person name="Sun Q."/>
            <person name="Mori K."/>
        </authorList>
    </citation>
    <scope>NUCLEOTIDE SEQUENCE [LARGE SCALE GENOMIC DNA]</scope>
    <source>
        <strain evidence="7 8">CECT 8460</strain>
    </source>
</reference>
<organism evidence="7 8">
    <name type="scientific">Flavobacterium paronense</name>
    <dbReference type="NCBI Taxonomy" id="1392775"/>
    <lineage>
        <taxon>Bacteria</taxon>
        <taxon>Pseudomonadati</taxon>
        <taxon>Bacteroidota</taxon>
        <taxon>Flavobacteriia</taxon>
        <taxon>Flavobacteriales</taxon>
        <taxon>Flavobacteriaceae</taxon>
        <taxon>Flavobacterium</taxon>
    </lineage>
</organism>
<dbReference type="InterPro" id="IPR009908">
    <property type="entry name" value="Methylamine_util_MauE"/>
</dbReference>
<gene>
    <name evidence="7" type="ORF">ACFFUU_10120</name>
</gene>
<feature type="transmembrane region" description="Helical" evidence="5">
    <location>
        <begin position="132"/>
        <end position="150"/>
    </location>
</feature>
<keyword evidence="4 5" id="KW-0472">Membrane</keyword>
<evidence type="ECO:0000256" key="3">
    <source>
        <dbReference type="ARBA" id="ARBA00022989"/>
    </source>
</evidence>